<name>A0A507D6E0_9FUNG</name>
<evidence type="ECO:0000313" key="6">
    <source>
        <dbReference type="Proteomes" id="UP000320475"/>
    </source>
</evidence>
<proteinExistence type="predicted"/>
<feature type="chain" id="PRO_5033463815" evidence="2">
    <location>
        <begin position="17"/>
        <end position="216"/>
    </location>
</feature>
<gene>
    <name evidence="4" type="ORF">SeLEV6574_g00990</name>
    <name evidence="3" type="ORF">SeMB42_g03490</name>
</gene>
<comment type="caution">
    <text evidence="3">The sequence shown here is derived from an EMBL/GenBank/DDBJ whole genome shotgun (WGS) entry which is preliminary data.</text>
</comment>
<evidence type="ECO:0000313" key="5">
    <source>
        <dbReference type="Proteomes" id="UP000317494"/>
    </source>
</evidence>
<sequence length="216" mass="24120">MRTLIILMGFWMSALAMNGGYPSHLALDRYHGKAQDLMENPAMLREFNDYLQGLGKTLGQALTALTKSGYRDPAAIELIRKIIDNADKLPWNKFPSRESFPNCEDADYSRALRNFETFKRSLNLVTKQILGEWVTEVEEVFDSEEGRLGVPVHDVNRDEATALGLLEMRHASIHESSSMGHVSALDGSSNNAGTSHPQIRGSGSRRRKGSASRSYY</sequence>
<reference evidence="5 6" key="1">
    <citation type="journal article" date="2019" name="Sci. Rep.">
        <title>Comparative genomics of chytrid fungi reveal insights into the obligate biotrophic and pathogenic lifestyle of Synchytrium endobioticum.</title>
        <authorList>
            <person name="van de Vossenberg B.T.L.H."/>
            <person name="Warris S."/>
            <person name="Nguyen H.D.T."/>
            <person name="van Gent-Pelzer M.P.E."/>
            <person name="Joly D.L."/>
            <person name="van de Geest H.C."/>
            <person name="Bonants P.J.M."/>
            <person name="Smith D.S."/>
            <person name="Levesque C.A."/>
            <person name="van der Lee T.A.J."/>
        </authorList>
    </citation>
    <scope>NUCLEOTIDE SEQUENCE [LARGE SCALE GENOMIC DNA]</scope>
    <source>
        <strain evidence="4 6">LEV6574</strain>
        <strain evidence="3 5">MB42</strain>
    </source>
</reference>
<organism evidence="3 5">
    <name type="scientific">Synchytrium endobioticum</name>
    <dbReference type="NCBI Taxonomy" id="286115"/>
    <lineage>
        <taxon>Eukaryota</taxon>
        <taxon>Fungi</taxon>
        <taxon>Fungi incertae sedis</taxon>
        <taxon>Chytridiomycota</taxon>
        <taxon>Chytridiomycota incertae sedis</taxon>
        <taxon>Chytridiomycetes</taxon>
        <taxon>Synchytriales</taxon>
        <taxon>Synchytriaceae</taxon>
        <taxon>Synchytrium</taxon>
    </lineage>
</organism>
<feature type="region of interest" description="Disordered" evidence="1">
    <location>
        <begin position="177"/>
        <end position="216"/>
    </location>
</feature>
<dbReference type="EMBL" id="QEAN01000124">
    <property type="protein sequence ID" value="TPX47044.1"/>
    <property type="molecule type" value="Genomic_DNA"/>
</dbReference>
<dbReference type="EMBL" id="QEAM01000020">
    <property type="protein sequence ID" value="TPX50267.1"/>
    <property type="molecule type" value="Genomic_DNA"/>
</dbReference>
<keyword evidence="5" id="KW-1185">Reference proteome</keyword>
<dbReference type="Proteomes" id="UP000320475">
    <property type="component" value="Unassembled WGS sequence"/>
</dbReference>
<evidence type="ECO:0000256" key="2">
    <source>
        <dbReference type="SAM" id="SignalP"/>
    </source>
</evidence>
<protein>
    <submittedName>
        <fullName evidence="3">Uncharacterized protein</fullName>
    </submittedName>
</protein>
<keyword evidence="2" id="KW-0732">Signal</keyword>
<evidence type="ECO:0000313" key="3">
    <source>
        <dbReference type="EMBL" id="TPX47044.1"/>
    </source>
</evidence>
<evidence type="ECO:0000256" key="1">
    <source>
        <dbReference type="SAM" id="MobiDB-lite"/>
    </source>
</evidence>
<feature type="signal peptide" evidence="2">
    <location>
        <begin position="1"/>
        <end position="16"/>
    </location>
</feature>
<dbReference type="AlphaFoldDB" id="A0A507D6E0"/>
<dbReference type="VEuPathDB" id="FungiDB:SeMB42_g03490"/>
<feature type="compositionally biased region" description="Polar residues" evidence="1">
    <location>
        <begin position="177"/>
        <end position="197"/>
    </location>
</feature>
<evidence type="ECO:0000313" key="4">
    <source>
        <dbReference type="EMBL" id="TPX50267.1"/>
    </source>
</evidence>
<dbReference type="Proteomes" id="UP000317494">
    <property type="component" value="Unassembled WGS sequence"/>
</dbReference>
<accession>A0A507D6E0</accession>